<organism evidence="4 5">
    <name type="scientific">Psilocybe cf. subviscida</name>
    <dbReference type="NCBI Taxonomy" id="2480587"/>
    <lineage>
        <taxon>Eukaryota</taxon>
        <taxon>Fungi</taxon>
        <taxon>Dikarya</taxon>
        <taxon>Basidiomycota</taxon>
        <taxon>Agaricomycotina</taxon>
        <taxon>Agaricomycetes</taxon>
        <taxon>Agaricomycetidae</taxon>
        <taxon>Agaricales</taxon>
        <taxon>Agaricineae</taxon>
        <taxon>Strophariaceae</taxon>
        <taxon>Psilocybe</taxon>
    </lineage>
</organism>
<sequence length="162" mass="18098">MLSALRAASSTRMIASSAFAQRRAIGDMARLTLIGHLARDPELRKTKTDKDYVIYTIATQNYLPPNEDGERPASTATFHRVLSFRPSSYEYLTSLKKGTQVYAETAFEVREADPEADPTTPQGQRQVFLKHQLIRPLRKPAVESEGADESMSSESFDHTSGF</sequence>
<keyword evidence="5" id="KW-1185">Reference proteome</keyword>
<evidence type="ECO:0000256" key="1">
    <source>
        <dbReference type="ARBA" id="ARBA00023125"/>
    </source>
</evidence>
<dbReference type="Gene3D" id="2.40.50.140">
    <property type="entry name" value="Nucleic acid-binding proteins"/>
    <property type="match status" value="1"/>
</dbReference>
<comment type="caution">
    <text evidence="4">The sequence shown here is derived from an EMBL/GenBank/DDBJ whole genome shotgun (WGS) entry which is preliminary data.</text>
</comment>
<protein>
    <recommendedName>
        <fullName evidence="6">Nucleic acid-binding protein</fullName>
    </recommendedName>
</protein>
<dbReference type="OrthoDB" id="1078367at2759"/>
<feature type="region of interest" description="Disordered" evidence="3">
    <location>
        <begin position="138"/>
        <end position="162"/>
    </location>
</feature>
<dbReference type="CDD" id="cd04496">
    <property type="entry name" value="SSB_OBF"/>
    <property type="match status" value="1"/>
</dbReference>
<dbReference type="SUPFAM" id="SSF50249">
    <property type="entry name" value="Nucleic acid-binding proteins"/>
    <property type="match status" value="1"/>
</dbReference>
<evidence type="ECO:0000313" key="5">
    <source>
        <dbReference type="Proteomes" id="UP000567179"/>
    </source>
</evidence>
<name>A0A8H5BG86_9AGAR</name>
<feature type="region of interest" description="Disordered" evidence="3">
    <location>
        <begin position="111"/>
        <end position="130"/>
    </location>
</feature>
<gene>
    <name evidence="4" type="ORF">D9619_001042</name>
</gene>
<evidence type="ECO:0000313" key="4">
    <source>
        <dbReference type="EMBL" id="KAF5322321.1"/>
    </source>
</evidence>
<dbReference type="GO" id="GO:0003697">
    <property type="term" value="F:single-stranded DNA binding"/>
    <property type="evidence" value="ECO:0007669"/>
    <property type="project" value="InterPro"/>
</dbReference>
<dbReference type="PROSITE" id="PS50935">
    <property type="entry name" value="SSB"/>
    <property type="match status" value="1"/>
</dbReference>
<dbReference type="Proteomes" id="UP000567179">
    <property type="component" value="Unassembled WGS sequence"/>
</dbReference>
<keyword evidence="1 2" id="KW-0238">DNA-binding</keyword>
<accession>A0A8H5BG86</accession>
<reference evidence="4 5" key="1">
    <citation type="journal article" date="2020" name="ISME J.">
        <title>Uncovering the hidden diversity of litter-decomposition mechanisms in mushroom-forming fungi.</title>
        <authorList>
            <person name="Floudas D."/>
            <person name="Bentzer J."/>
            <person name="Ahren D."/>
            <person name="Johansson T."/>
            <person name="Persson P."/>
            <person name="Tunlid A."/>
        </authorList>
    </citation>
    <scope>NUCLEOTIDE SEQUENCE [LARGE SCALE GENOMIC DNA]</scope>
    <source>
        <strain evidence="4 5">CBS 101986</strain>
    </source>
</reference>
<evidence type="ECO:0008006" key="6">
    <source>
        <dbReference type="Google" id="ProtNLM"/>
    </source>
</evidence>
<dbReference type="EMBL" id="JAACJJ010000028">
    <property type="protein sequence ID" value="KAF5322321.1"/>
    <property type="molecule type" value="Genomic_DNA"/>
</dbReference>
<evidence type="ECO:0000256" key="3">
    <source>
        <dbReference type="SAM" id="MobiDB-lite"/>
    </source>
</evidence>
<evidence type="ECO:0000256" key="2">
    <source>
        <dbReference type="PROSITE-ProRule" id="PRU00252"/>
    </source>
</evidence>
<dbReference type="InterPro" id="IPR012340">
    <property type="entry name" value="NA-bd_OB-fold"/>
</dbReference>
<dbReference type="Pfam" id="PF00436">
    <property type="entry name" value="SSB"/>
    <property type="match status" value="1"/>
</dbReference>
<proteinExistence type="predicted"/>
<dbReference type="AlphaFoldDB" id="A0A8H5BG86"/>
<dbReference type="InterPro" id="IPR000424">
    <property type="entry name" value="Primosome_PriB/ssb"/>
</dbReference>